<dbReference type="InterPro" id="IPR043502">
    <property type="entry name" value="DNA/RNA_pol_sf"/>
</dbReference>
<dbReference type="Pfam" id="PF02123">
    <property type="entry name" value="RdRP_4"/>
    <property type="match status" value="1"/>
</dbReference>
<dbReference type="GO" id="GO:0003723">
    <property type="term" value="F:RNA binding"/>
    <property type="evidence" value="ECO:0007669"/>
    <property type="project" value="InterPro"/>
</dbReference>
<sequence>MCLKYDGKTLRAVAFRDSNYIYLRTTKSPAPEGEVSYIHFGVAVRARIFEGVDYNFVYMKVDQYIVTHSKAALATITRHFNGLYDSIYWDEPTDFSSIFRDRYPDRELNNVNDTKKIEKLKNTKITSAHHIHFTPLEVDVSTTGLSKSDAEDSTRWPNDATLSMAAGMMLWYRSLKRGHRSAVKECGLLKCRTVTEFKKLAKDVSVECKSLQNLVSEDLRPLFEIDVIVNRVDGDVDWQVEKNNRTEPRLAELDYSEVYAAARAIFRQASLIGRKPMSTDWSKYWASRWQWSAAGSIHSQHIDDEAFIVRSSRELKNKFITIANMPNITMDYFTSRSPEIQGWASTKYEWGKQRAIYGTDLTSYALSNFAFYNCENVLPNRFPVGKDANDLNVVSRVTGVLRNRLPYCLDFEDFNSQHSVSSMRAVIDAYGDCFKSVLSEEQYSAIQWTSESVKTQIINDNVGLKQRYKAKGTLLSGWRLTTFVNSVLNAVYTDKLCEGVKVQGSSLHNGDDVLIGATNLEVARRCLAVGKELGIRIQPAKCAFGGIAEFLRIDHVRGSKGQYLTRAVATLVHSRIESKMSTDARDLVQSMENRFSDCRSRGMSLGVIARLRSLYYSRQAKICGNSKEEMYIIKQTHRVSGGISEEIGSTNEFEIEAGVTRKGDVIVPRLLGVDAYARQVAVSLGMESREVEMRKRLYKATYEAVVPKSRSMKIGLNSNRQWCDNVKAMYKAFKGSIDVAGYGKAALVGFALDLLTRDKPDATLVMALKRSPDPAKLIKYLV</sequence>
<keyword evidence="5 7" id="KW-0547">Nucleotide-binding</keyword>
<keyword evidence="4 7" id="KW-0548">Nucleotidyltransferase</keyword>
<name>A0AA96K8E4_9VIRU</name>
<organism evidence="8">
    <name type="scientific">Diaporthe helianthi totivirus 1</name>
    <dbReference type="NCBI Taxonomy" id="3077436"/>
    <lineage>
        <taxon>Viruses</taxon>
        <taxon>Riboviria</taxon>
        <taxon>Orthornavirae</taxon>
        <taxon>Duplornaviricota</taxon>
        <taxon>Chrymotiviricetes</taxon>
        <taxon>Ghabrivirales</taxon>
        <taxon>Alphatotivirineae</taxon>
        <taxon>Orthototiviridae</taxon>
        <taxon>Totivirus</taxon>
    </lineage>
</organism>
<evidence type="ECO:0000256" key="1">
    <source>
        <dbReference type="ARBA" id="ARBA00010455"/>
    </source>
</evidence>
<dbReference type="SUPFAM" id="SSF56672">
    <property type="entry name" value="DNA/RNA polymerases"/>
    <property type="match status" value="1"/>
</dbReference>
<evidence type="ECO:0000256" key="6">
    <source>
        <dbReference type="ARBA" id="ARBA00048744"/>
    </source>
</evidence>
<comment type="catalytic activity">
    <reaction evidence="6 7">
        <text>RNA(n) + a ribonucleoside 5'-triphosphate = RNA(n+1) + diphosphate</text>
        <dbReference type="Rhea" id="RHEA:21248"/>
        <dbReference type="Rhea" id="RHEA-COMP:14527"/>
        <dbReference type="Rhea" id="RHEA-COMP:17342"/>
        <dbReference type="ChEBI" id="CHEBI:33019"/>
        <dbReference type="ChEBI" id="CHEBI:61557"/>
        <dbReference type="ChEBI" id="CHEBI:140395"/>
        <dbReference type="EC" id="2.7.7.48"/>
    </reaction>
</comment>
<evidence type="ECO:0000256" key="3">
    <source>
        <dbReference type="ARBA" id="ARBA00022679"/>
    </source>
</evidence>
<keyword evidence="2 7" id="KW-0696">RNA-directed RNA polymerase</keyword>
<keyword evidence="3 7" id="KW-0808">Transferase</keyword>
<dbReference type="EC" id="2.7.7.48" evidence="7"/>
<dbReference type="GO" id="GO:0003968">
    <property type="term" value="F:RNA-directed RNA polymerase activity"/>
    <property type="evidence" value="ECO:0007669"/>
    <property type="project" value="UniProtKB-KW"/>
</dbReference>
<evidence type="ECO:0000256" key="2">
    <source>
        <dbReference type="ARBA" id="ARBA00022484"/>
    </source>
</evidence>
<protein>
    <recommendedName>
        <fullName evidence="7">RNA-directed RNA polymerase</fullName>
        <ecNumber evidence="7">2.7.7.48</ecNumber>
    </recommendedName>
</protein>
<dbReference type="GO" id="GO:0006351">
    <property type="term" value="P:DNA-templated transcription"/>
    <property type="evidence" value="ECO:0007669"/>
    <property type="project" value="InterPro"/>
</dbReference>
<evidence type="ECO:0000313" key="8">
    <source>
        <dbReference type="EMBL" id="WNM95053.1"/>
    </source>
</evidence>
<dbReference type="InterPro" id="IPR001795">
    <property type="entry name" value="RNA-dir_pol_luteovirus"/>
</dbReference>
<accession>A0AA96K8E4</accession>
<dbReference type="EMBL" id="OR224986">
    <property type="protein sequence ID" value="WNM95053.1"/>
    <property type="molecule type" value="Genomic_RNA"/>
</dbReference>
<evidence type="ECO:0000256" key="5">
    <source>
        <dbReference type="ARBA" id="ARBA00022741"/>
    </source>
</evidence>
<keyword evidence="7" id="KW-0693">Viral RNA replication</keyword>
<evidence type="ECO:0000256" key="4">
    <source>
        <dbReference type="ARBA" id="ARBA00022695"/>
    </source>
</evidence>
<evidence type="ECO:0000256" key="7">
    <source>
        <dbReference type="RuleBase" id="RU364050"/>
    </source>
</evidence>
<comment type="similarity">
    <text evidence="1">Belongs to the totiviridae RNA-directed RNA polymerase family.</text>
</comment>
<dbReference type="GO" id="GO:0000166">
    <property type="term" value="F:nucleotide binding"/>
    <property type="evidence" value="ECO:0007669"/>
    <property type="project" value="UniProtKB-KW"/>
</dbReference>
<proteinExistence type="inferred from homology"/>
<reference evidence="8" key="1">
    <citation type="submission" date="2023-06" db="EMBL/GenBank/DDBJ databases">
        <title>Mycovirome of Diapothe helianthi and D. gulyae, causal agents of Phomopsis stem canker of sunflower, sheds light on interspecieces transmission.</title>
        <authorList>
            <person name="Wu C.-F."/>
            <person name="Zellner W."/>
            <person name="Kontz B."/>
            <person name="Kashyap R."/>
            <person name="Mathew F."/>
            <person name="Marzano S.-Y.L."/>
        </authorList>
    </citation>
    <scope>NUCLEOTIDE SEQUENCE</scope>
    <source>
        <strain evidence="8">DhCrk3</strain>
    </source>
</reference>